<dbReference type="Proteomes" id="UP001165561">
    <property type="component" value="Unassembled WGS sequence"/>
</dbReference>
<evidence type="ECO:0000256" key="1">
    <source>
        <dbReference type="SAM" id="Phobius"/>
    </source>
</evidence>
<dbReference type="SUPFAM" id="SSF53474">
    <property type="entry name" value="alpha/beta-Hydrolases"/>
    <property type="match status" value="1"/>
</dbReference>
<protein>
    <submittedName>
        <fullName evidence="2">Uncharacterized protein</fullName>
    </submittedName>
</protein>
<sequence length="605" mass="63574">MGEPDVSVVVVHGTGTQARGETLTEWVEDVLRFTDVQGRRGAPTEVTELAGQDAPAAATVAVGQPGSGHDPVVQDPAVRLRIVEAHWADAFTAPTPGDVLRWLLWFAPSFAVTQMVLEARGTVTPTTADAPPRGSARVRQLRPFAPVYAIALGLVGLALLGPVLVLAVLVLMVSAAVPAAGVRNVAATVLGYVSQNVGDVQSFLIRQVARARMEARVCRVVAAEVRRWGADRVHVLAASQGAALTHAALLRLPPENRPARLTTVGGAHGRLHDIRTLPPPAWTRVPIVLTGLVWLFAVPLLGALGVGGAAAVVLSVTVLAALSLAVAASRRLDAFAGRHDEGRQAGAPTAPLPSPGTVPGVAWLDMWASFDAVHNGRAVAWPGPAYRFVLVPGQMQVLGDHLSYGEDWTESVPRILRHLTGHLPEPARLGAPRGVRARADLEDPDGTGSNWTPWAGRDWVALALRVLPVAAAVLALVTPWREEYRQLGERVAGLHPIVSTLVDGATGLLNRSLHLFGPAEVSATGAVEAMLGLVLGLLLAALVGGAGTAMFRIATRTEATAWARSLDDPPVRRWSGTRWTVVGAVIVGLWAVLLAVVVAMVVAVD</sequence>
<keyword evidence="3" id="KW-1185">Reference proteome</keyword>
<keyword evidence="1" id="KW-1133">Transmembrane helix</keyword>
<dbReference type="InterPro" id="IPR029058">
    <property type="entry name" value="AB_hydrolase_fold"/>
</dbReference>
<feature type="transmembrane region" description="Helical" evidence="1">
    <location>
        <begin position="147"/>
        <end position="173"/>
    </location>
</feature>
<organism evidence="2 3">
    <name type="scientific">Georgenia halotolerans</name>
    <dbReference type="NCBI Taxonomy" id="3028317"/>
    <lineage>
        <taxon>Bacteria</taxon>
        <taxon>Bacillati</taxon>
        <taxon>Actinomycetota</taxon>
        <taxon>Actinomycetes</taxon>
        <taxon>Micrococcales</taxon>
        <taxon>Bogoriellaceae</taxon>
        <taxon>Georgenia</taxon>
    </lineage>
</organism>
<evidence type="ECO:0000313" key="3">
    <source>
        <dbReference type="Proteomes" id="UP001165561"/>
    </source>
</evidence>
<comment type="caution">
    <text evidence="2">The sequence shown here is derived from an EMBL/GenBank/DDBJ whole genome shotgun (WGS) entry which is preliminary data.</text>
</comment>
<feature type="transmembrane region" description="Helical" evidence="1">
    <location>
        <begin position="459"/>
        <end position="480"/>
    </location>
</feature>
<proteinExistence type="predicted"/>
<keyword evidence="1" id="KW-0812">Transmembrane</keyword>
<feature type="transmembrane region" description="Helical" evidence="1">
    <location>
        <begin position="529"/>
        <end position="551"/>
    </location>
</feature>
<name>A0ABT5TY50_9MICO</name>
<feature type="transmembrane region" description="Helical" evidence="1">
    <location>
        <begin position="581"/>
        <end position="604"/>
    </location>
</feature>
<feature type="transmembrane region" description="Helical" evidence="1">
    <location>
        <begin position="308"/>
        <end position="328"/>
    </location>
</feature>
<reference evidence="2" key="1">
    <citation type="submission" date="2023-02" db="EMBL/GenBank/DDBJ databases">
        <title>Georgenia sp.10Sc9-8, isolated from a soil sample collected from the Taklamakan desert.</title>
        <authorList>
            <person name="Liu S."/>
        </authorList>
    </citation>
    <scope>NUCLEOTIDE SEQUENCE</scope>
    <source>
        <strain evidence="2">10Sc9-8</strain>
    </source>
</reference>
<accession>A0ABT5TY50</accession>
<keyword evidence="1" id="KW-0472">Membrane</keyword>
<evidence type="ECO:0000313" key="2">
    <source>
        <dbReference type="EMBL" id="MDD9205796.1"/>
    </source>
</evidence>
<gene>
    <name evidence="2" type="ORF">PU560_04855</name>
</gene>
<dbReference type="EMBL" id="JARACI010000660">
    <property type="protein sequence ID" value="MDD9205796.1"/>
    <property type="molecule type" value="Genomic_DNA"/>
</dbReference>
<feature type="transmembrane region" description="Helical" evidence="1">
    <location>
        <begin position="281"/>
        <end position="302"/>
    </location>
</feature>